<dbReference type="AlphaFoldDB" id="A0AAX3TF19"/>
<feature type="binding site" evidence="8">
    <location>
        <begin position="192"/>
        <end position="193"/>
    </location>
    <ligand>
        <name>1-deoxy-D-xylulose 5-phosphate</name>
        <dbReference type="ChEBI" id="CHEBI:57792"/>
    </ligand>
</feature>
<keyword evidence="5 8" id="KW-0784">Thiamine biosynthesis</keyword>
<dbReference type="RefSeq" id="WP_068970961.1">
    <property type="nucleotide sequence ID" value="NZ_CBDRMI010000011.1"/>
</dbReference>
<comment type="subunit">
    <text evidence="8">Homotetramer. Forms heterodimers with either ThiH or ThiS.</text>
</comment>
<dbReference type="CDD" id="cd04728">
    <property type="entry name" value="ThiG"/>
    <property type="match status" value="1"/>
</dbReference>
<dbReference type="PANTHER" id="PTHR34266:SF2">
    <property type="entry name" value="THIAZOLE SYNTHASE"/>
    <property type="match status" value="1"/>
</dbReference>
<evidence type="ECO:0000256" key="4">
    <source>
        <dbReference type="ARBA" id="ARBA00022679"/>
    </source>
</evidence>
<dbReference type="InterPro" id="IPR008867">
    <property type="entry name" value="ThiG"/>
</dbReference>
<dbReference type="EMBL" id="CP121270">
    <property type="protein sequence ID" value="WFP27338.1"/>
    <property type="molecule type" value="Genomic_DNA"/>
</dbReference>
<dbReference type="HAMAP" id="MF_00443">
    <property type="entry name" value="ThiG"/>
    <property type="match status" value="1"/>
</dbReference>
<protein>
    <recommendedName>
        <fullName evidence="3 8">Thiazole synthase</fullName>
        <ecNumber evidence="3 8">2.8.1.10</ecNumber>
    </recommendedName>
</protein>
<proteinExistence type="inferred from homology"/>
<comment type="similarity">
    <text evidence="8">Belongs to the ThiG family.</text>
</comment>
<evidence type="ECO:0000313" key="11">
    <source>
        <dbReference type="Proteomes" id="UP001213504"/>
    </source>
</evidence>
<evidence type="ECO:0000256" key="8">
    <source>
        <dbReference type="HAMAP-Rule" id="MF_00443"/>
    </source>
</evidence>
<evidence type="ECO:0000256" key="5">
    <source>
        <dbReference type="ARBA" id="ARBA00022977"/>
    </source>
</evidence>
<dbReference type="InterPro" id="IPR033983">
    <property type="entry name" value="Thiazole_synthase_ThiG"/>
</dbReference>
<comment type="pathway">
    <text evidence="2 8">Cofactor biosynthesis; thiamine diphosphate biosynthesis.</text>
</comment>
<dbReference type="EC" id="2.8.1.10" evidence="3 8"/>
<reference evidence="10" key="1">
    <citation type="submission" date="2023-04" db="EMBL/GenBank/DDBJ databases">
        <title>Complete genome sequence of a phthalic acid esters degrading bacterial strain.</title>
        <authorList>
            <person name="Weng L."/>
            <person name="Jia Y."/>
            <person name="Ren L."/>
        </authorList>
    </citation>
    <scope>NUCLEOTIDE SEQUENCE</scope>
    <source>
        <strain evidence="10">RL-LY01</strain>
    </source>
</reference>
<evidence type="ECO:0000256" key="7">
    <source>
        <dbReference type="ARBA" id="ARBA00049897"/>
    </source>
</evidence>
<dbReference type="GO" id="GO:0009229">
    <property type="term" value="P:thiamine diphosphate biosynthetic process"/>
    <property type="evidence" value="ECO:0007669"/>
    <property type="project" value="UniProtKB-UniRule"/>
</dbReference>
<organism evidence="10 11">
    <name type="scientific">Gordonia hongkongensis</name>
    <dbReference type="NCBI Taxonomy" id="1701090"/>
    <lineage>
        <taxon>Bacteria</taxon>
        <taxon>Bacillati</taxon>
        <taxon>Actinomycetota</taxon>
        <taxon>Actinomycetes</taxon>
        <taxon>Mycobacteriales</taxon>
        <taxon>Gordoniaceae</taxon>
        <taxon>Gordonia</taxon>
    </lineage>
</organism>
<evidence type="ECO:0000313" key="10">
    <source>
        <dbReference type="EMBL" id="WFP27338.1"/>
    </source>
</evidence>
<dbReference type="SUPFAM" id="SSF110399">
    <property type="entry name" value="ThiG-like"/>
    <property type="match status" value="1"/>
</dbReference>
<dbReference type="GO" id="GO:0005737">
    <property type="term" value="C:cytoplasm"/>
    <property type="evidence" value="ECO:0007669"/>
    <property type="project" value="UniProtKB-SubCell"/>
</dbReference>
<dbReference type="Gene3D" id="3.20.20.70">
    <property type="entry name" value="Aldolase class I"/>
    <property type="match status" value="1"/>
</dbReference>
<keyword evidence="4 8" id="KW-0808">Transferase</keyword>
<name>A0AAX3TF19_9ACTN</name>
<dbReference type="Proteomes" id="UP001213504">
    <property type="component" value="Chromosome"/>
</dbReference>
<feature type="active site" description="Schiff-base intermediate with DXP" evidence="8">
    <location>
        <position position="99"/>
    </location>
</feature>
<sequence>MPDADHLRIAGRDFSSRLITGTGGASNLATLERALVASGTELTTVAVRRVDAASGTGVFDLLRRLDIAVLPNTAGCHTTAEAVLTAQLAREAFETDWVKLEVVADERTLMPDAIELVDAAAALVADGFVVLAYTNDDPVLAARLADLGVAAVMPLGSPIGTGLGILNPHNIEMIVDDCHTRFDDPLPVILDAGIGTASDAALAMELGCDGVLLATAVTRAENPELMATAMRHAVAGGRLAARAGRIPKRFWAHASSPGRDRD</sequence>
<evidence type="ECO:0000256" key="6">
    <source>
        <dbReference type="ARBA" id="ARBA00023270"/>
    </source>
</evidence>
<keyword evidence="6 8" id="KW-0704">Schiff base</keyword>
<dbReference type="PANTHER" id="PTHR34266">
    <property type="entry name" value="THIAZOLE SYNTHASE"/>
    <property type="match status" value="1"/>
</dbReference>
<keyword evidence="8" id="KW-0963">Cytoplasm</keyword>
<evidence type="ECO:0000256" key="1">
    <source>
        <dbReference type="ARBA" id="ARBA00002834"/>
    </source>
</evidence>
<evidence type="ECO:0000256" key="3">
    <source>
        <dbReference type="ARBA" id="ARBA00011960"/>
    </source>
</evidence>
<dbReference type="Pfam" id="PF05690">
    <property type="entry name" value="ThiG"/>
    <property type="match status" value="1"/>
</dbReference>
<feature type="binding site" evidence="8">
    <location>
        <begin position="214"/>
        <end position="215"/>
    </location>
    <ligand>
        <name>1-deoxy-D-xylulose 5-phosphate</name>
        <dbReference type="ChEBI" id="CHEBI:57792"/>
    </ligand>
</feature>
<feature type="domain" description="Thiazole synthase ThiG" evidence="9">
    <location>
        <begin position="9"/>
        <end position="257"/>
    </location>
</feature>
<evidence type="ECO:0000259" key="9">
    <source>
        <dbReference type="Pfam" id="PF05690"/>
    </source>
</evidence>
<evidence type="ECO:0000256" key="2">
    <source>
        <dbReference type="ARBA" id="ARBA00004948"/>
    </source>
</evidence>
<feature type="binding site" evidence="8">
    <location>
        <position position="160"/>
    </location>
    <ligand>
        <name>1-deoxy-D-xylulose 5-phosphate</name>
        <dbReference type="ChEBI" id="CHEBI:57792"/>
    </ligand>
</feature>
<comment type="function">
    <text evidence="1 8">Catalyzes the rearrangement of 1-deoxy-D-xylulose 5-phosphate (DXP) to produce the thiazole phosphate moiety of thiamine. Sulfur is provided by the thiocarboxylate moiety of the carrier protein ThiS. In vitro, sulfur can be provided by H(2)S.</text>
</comment>
<comment type="subcellular location">
    <subcellularLocation>
        <location evidence="8">Cytoplasm</location>
    </subcellularLocation>
</comment>
<dbReference type="GO" id="GO:1990107">
    <property type="term" value="F:thiazole synthase activity"/>
    <property type="evidence" value="ECO:0007669"/>
    <property type="project" value="UniProtKB-EC"/>
</dbReference>
<accession>A0AAX3TF19</accession>
<dbReference type="InterPro" id="IPR013785">
    <property type="entry name" value="Aldolase_TIM"/>
</dbReference>
<comment type="catalytic activity">
    <reaction evidence="7 8">
        <text>[ThiS sulfur-carrier protein]-C-terminal-Gly-aminoethanethioate + 2-iminoacetate + 1-deoxy-D-xylulose 5-phosphate = [ThiS sulfur-carrier protein]-C-terminal Gly-Gly + 2-[(2R,5Z)-2-carboxy-4-methylthiazol-5(2H)-ylidene]ethyl phosphate + 2 H2O + H(+)</text>
        <dbReference type="Rhea" id="RHEA:26297"/>
        <dbReference type="Rhea" id="RHEA-COMP:12909"/>
        <dbReference type="Rhea" id="RHEA-COMP:19908"/>
        <dbReference type="ChEBI" id="CHEBI:15377"/>
        <dbReference type="ChEBI" id="CHEBI:15378"/>
        <dbReference type="ChEBI" id="CHEBI:57792"/>
        <dbReference type="ChEBI" id="CHEBI:62899"/>
        <dbReference type="ChEBI" id="CHEBI:77846"/>
        <dbReference type="ChEBI" id="CHEBI:90778"/>
        <dbReference type="ChEBI" id="CHEBI:232372"/>
        <dbReference type="EC" id="2.8.1.10"/>
    </reaction>
</comment>
<gene>
    <name evidence="8" type="primary">thiG</name>
    <name evidence="10" type="ORF">P9A14_20955</name>
</gene>